<dbReference type="AlphaFoldDB" id="A0A937RM58"/>
<dbReference type="PANTHER" id="PTHR47235">
    <property type="entry name" value="BLR6548 PROTEIN"/>
    <property type="match status" value="1"/>
</dbReference>
<evidence type="ECO:0000256" key="2">
    <source>
        <dbReference type="ARBA" id="ARBA00022729"/>
    </source>
</evidence>
<accession>A0A937RM58</accession>
<keyword evidence="5" id="KW-1185">Reference proteome</keyword>
<dbReference type="PANTHER" id="PTHR47235:SF1">
    <property type="entry name" value="BLR6548 PROTEIN"/>
    <property type="match status" value="1"/>
</dbReference>
<name>A0A937RM58_9ACTN</name>
<dbReference type="InterPro" id="IPR028082">
    <property type="entry name" value="Peripla_BP_I"/>
</dbReference>
<protein>
    <submittedName>
        <fullName evidence="4">ABC transporter substrate-binding protein</fullName>
    </submittedName>
</protein>
<evidence type="ECO:0000259" key="3">
    <source>
        <dbReference type="Pfam" id="PF13458"/>
    </source>
</evidence>
<dbReference type="Pfam" id="PF13458">
    <property type="entry name" value="Peripla_BP_6"/>
    <property type="match status" value="1"/>
</dbReference>
<evidence type="ECO:0000313" key="4">
    <source>
        <dbReference type="EMBL" id="MBL7632662.1"/>
    </source>
</evidence>
<dbReference type="CDD" id="cd06341">
    <property type="entry name" value="PBP1_ABC_ligand_binding-like"/>
    <property type="match status" value="1"/>
</dbReference>
<proteinExistence type="inferred from homology"/>
<comment type="similarity">
    <text evidence="1">Belongs to the leucine-binding protein family.</text>
</comment>
<sequence length="432" mass="45068">MTGDQTPMVAGRLLSRFTATAAAVLVVLPAVLAGCGSGSGSTDGAGGAGECPPAPGVTADTIRIGLVYPDSGGGIATGFRATPSAVSARIGAANAAGGVHGRQVVIEWRDDESNPEKFQREAQSLVDDGQGNGVFALLAQSLVASGSFQWLRDNDIPVVGVATDVNWSSYSNVFHFGNIFLPGSITTYGEFVKSRGATKAFLIVDPQAPAARDVLTKFAPSLEHAGVDVVGQSNVTLNISSPKQVAEAVRRSGADALVGAVQGQAFIDIFAELKGMGVDLKASLSAEGYHPEQLADKGQQMAGLTVMIAYATFDEQTPAMQRLMNDMYAYAPELDDRTGEIALAGYTAADLMLLGLERAGPCPTRESFMTNLRQVHDYDGGGLLAGVDLGRLDQPMSCFYFLQVNQAGDRFEMIPGNRPGGDWCGDPIPAAG</sequence>
<organism evidence="4 5">
    <name type="scientific">Frankia nepalensis</name>
    <dbReference type="NCBI Taxonomy" id="1836974"/>
    <lineage>
        <taxon>Bacteria</taxon>
        <taxon>Bacillati</taxon>
        <taxon>Actinomycetota</taxon>
        <taxon>Actinomycetes</taxon>
        <taxon>Frankiales</taxon>
        <taxon>Frankiaceae</taxon>
        <taxon>Frankia</taxon>
    </lineage>
</organism>
<keyword evidence="2" id="KW-0732">Signal</keyword>
<dbReference type="RefSeq" id="WP_203005260.1">
    <property type="nucleotide sequence ID" value="NZ_JADWYU010000091.1"/>
</dbReference>
<dbReference type="SUPFAM" id="SSF53822">
    <property type="entry name" value="Periplasmic binding protein-like I"/>
    <property type="match status" value="1"/>
</dbReference>
<evidence type="ECO:0000313" key="5">
    <source>
        <dbReference type="Proteomes" id="UP000604475"/>
    </source>
</evidence>
<dbReference type="Gene3D" id="3.40.50.2300">
    <property type="match status" value="2"/>
</dbReference>
<dbReference type="EMBL" id="JAEACQ010000345">
    <property type="protein sequence ID" value="MBL7632662.1"/>
    <property type="molecule type" value="Genomic_DNA"/>
</dbReference>
<gene>
    <name evidence="4" type="ORF">I7412_37030</name>
</gene>
<reference evidence="4" key="1">
    <citation type="submission" date="2020-12" db="EMBL/GenBank/DDBJ databases">
        <title>Genomic characterization of non-nitrogen-fixing Frankia strains.</title>
        <authorList>
            <person name="Carlos-Shanley C."/>
            <person name="Guerra T."/>
            <person name="Hahn D."/>
        </authorList>
    </citation>
    <scope>NUCLEOTIDE SEQUENCE</scope>
    <source>
        <strain evidence="4">CN6</strain>
    </source>
</reference>
<comment type="caution">
    <text evidence="4">The sequence shown here is derived from an EMBL/GenBank/DDBJ whole genome shotgun (WGS) entry which is preliminary data.</text>
</comment>
<evidence type="ECO:0000256" key="1">
    <source>
        <dbReference type="ARBA" id="ARBA00010062"/>
    </source>
</evidence>
<dbReference type="InterPro" id="IPR028081">
    <property type="entry name" value="Leu-bd"/>
</dbReference>
<dbReference type="Proteomes" id="UP000604475">
    <property type="component" value="Unassembled WGS sequence"/>
</dbReference>
<feature type="domain" description="Leucine-binding protein" evidence="3">
    <location>
        <begin position="61"/>
        <end position="408"/>
    </location>
</feature>